<comment type="subcellular location">
    <subcellularLocation>
        <location evidence="3">Membrane</location>
        <topology evidence="3">Single-pass type II membrane protein</topology>
    </subcellularLocation>
</comment>
<accession>A0A806K0T4</accession>
<comment type="similarity">
    <text evidence="1 3">Belongs to the peptidase S26 family.</text>
</comment>
<dbReference type="InterPro" id="IPR019533">
    <property type="entry name" value="Peptidase_S26"/>
</dbReference>
<dbReference type="InterPro" id="IPR036286">
    <property type="entry name" value="LexA/Signal_pep-like_sf"/>
</dbReference>
<sequence length="277" mass="31448">MVLIINQYLAQMYMIPSGSMIDTLNIGDRVFVNKIIYGPELLPGVLKLPSPVKPKRNDVIIFENPSYISRGPVFDIAQRLIYMLTLSFIDIDRDENGEPRVHFLIKRAVGKAGDRFVMERGNMKILFAGEEAWVSETDYNASRLWKHNVSRIMKDQEYESLAAAGKASALIDLGLPVGDKLYNTALPAGNIEAPDYIAHEKARLEMLRKITPADRRYAMLLAKYNLGWYISEGRVFPMGDNRDNSRDGRFFGPVRISKVLGRGTIIYWPLHRAGRIL</sequence>
<dbReference type="InterPro" id="IPR000223">
    <property type="entry name" value="Pept_S26A_signal_pept_1"/>
</dbReference>
<dbReference type="Pfam" id="PF10502">
    <property type="entry name" value="Peptidase_S26"/>
    <property type="match status" value="1"/>
</dbReference>
<evidence type="ECO:0000256" key="1">
    <source>
        <dbReference type="ARBA" id="ARBA00009370"/>
    </source>
</evidence>
<dbReference type="PANTHER" id="PTHR43390:SF1">
    <property type="entry name" value="CHLOROPLAST PROCESSING PEPTIDASE"/>
    <property type="match status" value="1"/>
</dbReference>
<proteinExistence type="inferred from homology"/>
<feature type="domain" description="Peptidase S26" evidence="4">
    <location>
        <begin position="2"/>
        <end position="268"/>
    </location>
</feature>
<dbReference type="CDD" id="cd06530">
    <property type="entry name" value="S26_SPase_I"/>
    <property type="match status" value="2"/>
</dbReference>
<dbReference type="NCBIfam" id="TIGR02227">
    <property type="entry name" value="sigpep_I_bact"/>
    <property type="match status" value="1"/>
</dbReference>
<evidence type="ECO:0000259" key="4">
    <source>
        <dbReference type="Pfam" id="PF10502"/>
    </source>
</evidence>
<dbReference type="PRINTS" id="PR00727">
    <property type="entry name" value="LEADERPTASE"/>
</dbReference>
<dbReference type="EMBL" id="JQ844218">
    <property type="protein sequence ID" value="AGS53003.1"/>
    <property type="molecule type" value="Genomic_DNA"/>
</dbReference>
<keyword evidence="3" id="KW-0645">Protease</keyword>
<dbReference type="GO" id="GO:0004252">
    <property type="term" value="F:serine-type endopeptidase activity"/>
    <property type="evidence" value="ECO:0007669"/>
    <property type="project" value="InterPro"/>
</dbReference>
<dbReference type="EC" id="3.4.21.89" evidence="3"/>
<feature type="active site" evidence="2">
    <location>
        <position position="106"/>
    </location>
</feature>
<dbReference type="GO" id="GO:0006465">
    <property type="term" value="P:signal peptide processing"/>
    <property type="evidence" value="ECO:0007669"/>
    <property type="project" value="InterPro"/>
</dbReference>
<dbReference type="PANTHER" id="PTHR43390">
    <property type="entry name" value="SIGNAL PEPTIDASE I"/>
    <property type="match status" value="1"/>
</dbReference>
<evidence type="ECO:0000256" key="2">
    <source>
        <dbReference type="PIRSR" id="PIRSR600223-1"/>
    </source>
</evidence>
<dbReference type="GO" id="GO:0016020">
    <property type="term" value="C:membrane"/>
    <property type="evidence" value="ECO:0007669"/>
    <property type="project" value="UniProtKB-SubCell"/>
</dbReference>
<evidence type="ECO:0000256" key="3">
    <source>
        <dbReference type="RuleBase" id="RU362042"/>
    </source>
</evidence>
<protein>
    <recommendedName>
        <fullName evidence="3">Signal peptidase I</fullName>
        <ecNumber evidence="3">3.4.21.89</ecNumber>
    </recommendedName>
</protein>
<reference evidence="5" key="1">
    <citation type="submission" date="2012-03" db="EMBL/GenBank/DDBJ databases">
        <title>Functional metagenomics reveals considerable lignocellulase gene clusters in the gut microbiome of a wood-feeding higher termite.</title>
        <authorList>
            <person name="Liu N."/>
        </authorList>
    </citation>
    <scope>NUCLEOTIDE SEQUENCE</scope>
</reference>
<organism evidence="5">
    <name type="scientific">uncultured bacterium contig00030</name>
    <dbReference type="NCBI Taxonomy" id="1181519"/>
    <lineage>
        <taxon>Bacteria</taxon>
        <taxon>environmental samples</taxon>
    </lineage>
</organism>
<evidence type="ECO:0000313" key="5">
    <source>
        <dbReference type="EMBL" id="AGS53003.1"/>
    </source>
</evidence>
<dbReference type="SUPFAM" id="SSF51306">
    <property type="entry name" value="LexA/Signal peptidase"/>
    <property type="match status" value="1"/>
</dbReference>
<name>A0A806K0T4_9BACT</name>
<feature type="active site" evidence="2">
    <location>
        <position position="19"/>
    </location>
</feature>
<keyword evidence="3 5" id="KW-0378">Hydrolase</keyword>
<dbReference type="GO" id="GO:0009003">
    <property type="term" value="F:signal peptidase activity"/>
    <property type="evidence" value="ECO:0007669"/>
    <property type="project" value="UniProtKB-EC"/>
</dbReference>
<dbReference type="AlphaFoldDB" id="A0A806K0T4"/>
<dbReference type="Gene3D" id="2.10.109.10">
    <property type="entry name" value="Umud Fragment, subunit A"/>
    <property type="match status" value="1"/>
</dbReference>
<comment type="catalytic activity">
    <reaction evidence="3">
        <text>Cleavage of hydrophobic, N-terminal signal or leader sequences from secreted and periplasmic proteins.</text>
        <dbReference type="EC" id="3.4.21.89"/>
    </reaction>
</comment>